<evidence type="ECO:0000313" key="1">
    <source>
        <dbReference type="EMBL" id="MWV44800.1"/>
    </source>
</evidence>
<sequence length="72" mass="8276">MTREGNKIKWIDVFGYENFFMEGRDGDVFHLIPELKDEEGDSYVRILSSQAIVEMADLLRQEDPTINLPGEG</sequence>
<dbReference type="Proteomes" id="UP000460318">
    <property type="component" value="Unassembled WGS sequence"/>
</dbReference>
<protein>
    <submittedName>
        <fullName evidence="1">Uncharacterized protein</fullName>
    </submittedName>
</protein>
<gene>
    <name evidence="1" type="ORF">GRF59_14360</name>
</gene>
<dbReference type="EMBL" id="WUBI01000002">
    <property type="protein sequence ID" value="MWV44800.1"/>
    <property type="molecule type" value="Genomic_DNA"/>
</dbReference>
<evidence type="ECO:0000313" key="2">
    <source>
        <dbReference type="Proteomes" id="UP000460318"/>
    </source>
</evidence>
<proteinExistence type="predicted"/>
<reference evidence="1 2" key="1">
    <citation type="submission" date="2019-12" db="EMBL/GenBank/DDBJ databases">
        <title>Paenibacillus sp. nov., an endophytic bacterium isolated from the stem of Dendrobium.</title>
        <authorList>
            <person name="Zhao R."/>
        </authorList>
    </citation>
    <scope>NUCLEOTIDE SEQUENCE [LARGE SCALE GENOMIC DNA]</scope>
    <source>
        <strain evidence="1 2">HJL G12</strain>
    </source>
</reference>
<dbReference type="AlphaFoldDB" id="A0A7X3IJE9"/>
<name>A0A7X3IJE9_9BACL</name>
<dbReference type="RefSeq" id="WP_160498418.1">
    <property type="nucleotide sequence ID" value="NZ_WUBI01000002.1"/>
</dbReference>
<keyword evidence="2" id="KW-1185">Reference proteome</keyword>
<comment type="caution">
    <text evidence="1">The sequence shown here is derived from an EMBL/GenBank/DDBJ whole genome shotgun (WGS) entry which is preliminary data.</text>
</comment>
<organism evidence="1 2">
    <name type="scientific">Paenibacillus dendrobii</name>
    <dbReference type="NCBI Taxonomy" id="2691084"/>
    <lineage>
        <taxon>Bacteria</taxon>
        <taxon>Bacillati</taxon>
        <taxon>Bacillota</taxon>
        <taxon>Bacilli</taxon>
        <taxon>Bacillales</taxon>
        <taxon>Paenibacillaceae</taxon>
        <taxon>Paenibacillus</taxon>
    </lineage>
</organism>
<accession>A0A7X3IJE9</accession>